<evidence type="ECO:0000256" key="6">
    <source>
        <dbReference type="SAM" id="MobiDB-lite"/>
    </source>
</evidence>
<sequence>MLCKATYFLEKIIILVSNHIYKAEGSNNLSPYSLTLVSGFLAVISVNIVIAFYIYLAKREPTDKHEPDPAFLAEAKASVNRSKSEAEYSSQLSDKKQE</sequence>
<gene>
    <name evidence="8" type="ORF">O6P43_013385</name>
</gene>
<organism evidence="8 9">
    <name type="scientific">Quillaja saponaria</name>
    <name type="common">Soap bark tree</name>
    <dbReference type="NCBI Taxonomy" id="32244"/>
    <lineage>
        <taxon>Eukaryota</taxon>
        <taxon>Viridiplantae</taxon>
        <taxon>Streptophyta</taxon>
        <taxon>Embryophyta</taxon>
        <taxon>Tracheophyta</taxon>
        <taxon>Spermatophyta</taxon>
        <taxon>Magnoliopsida</taxon>
        <taxon>eudicotyledons</taxon>
        <taxon>Gunneridae</taxon>
        <taxon>Pentapetalae</taxon>
        <taxon>rosids</taxon>
        <taxon>fabids</taxon>
        <taxon>Fabales</taxon>
        <taxon>Quillajaceae</taxon>
        <taxon>Quillaja</taxon>
    </lineage>
</organism>
<evidence type="ECO:0000256" key="7">
    <source>
        <dbReference type="SAM" id="Phobius"/>
    </source>
</evidence>
<proteinExistence type="predicted"/>
<dbReference type="Pfam" id="PF09446">
    <property type="entry name" value="VMA21"/>
    <property type="match status" value="1"/>
</dbReference>
<evidence type="ECO:0000256" key="3">
    <source>
        <dbReference type="ARBA" id="ARBA00022989"/>
    </source>
</evidence>
<keyword evidence="5" id="KW-0968">Cytoplasmic vesicle</keyword>
<comment type="caution">
    <text evidence="8">The sequence shown here is derived from an EMBL/GenBank/DDBJ whole genome shotgun (WGS) entry which is preliminary data.</text>
</comment>
<dbReference type="EMBL" id="JARAOO010000005">
    <property type="protein sequence ID" value="KAJ7969411.1"/>
    <property type="molecule type" value="Genomic_DNA"/>
</dbReference>
<dbReference type="GO" id="GO:0031410">
    <property type="term" value="C:cytoplasmic vesicle"/>
    <property type="evidence" value="ECO:0007669"/>
    <property type="project" value="UniProtKB-KW"/>
</dbReference>
<evidence type="ECO:0000313" key="8">
    <source>
        <dbReference type="EMBL" id="KAJ7969411.1"/>
    </source>
</evidence>
<evidence type="ECO:0000256" key="1">
    <source>
        <dbReference type="ARBA" id="ARBA00022692"/>
    </source>
</evidence>
<dbReference type="AlphaFoldDB" id="A0AAD7M3P8"/>
<keyword evidence="4 7" id="KW-0472">Membrane</keyword>
<dbReference type="GO" id="GO:0070072">
    <property type="term" value="P:vacuolar proton-transporting V-type ATPase complex assembly"/>
    <property type="evidence" value="ECO:0007669"/>
    <property type="project" value="InterPro"/>
</dbReference>
<dbReference type="InterPro" id="IPR019013">
    <property type="entry name" value="Vma21"/>
</dbReference>
<protein>
    <submittedName>
        <fullName evidence="8">Vacuolar ATPase assembly integral membrane protein VMA21-like</fullName>
    </submittedName>
</protein>
<dbReference type="GO" id="GO:0005789">
    <property type="term" value="C:endoplasmic reticulum membrane"/>
    <property type="evidence" value="ECO:0007669"/>
    <property type="project" value="TreeGrafter"/>
</dbReference>
<feature type="region of interest" description="Disordered" evidence="6">
    <location>
        <begin position="78"/>
        <end position="98"/>
    </location>
</feature>
<accession>A0AAD7M3P8</accession>
<keyword evidence="9" id="KW-1185">Reference proteome</keyword>
<evidence type="ECO:0000256" key="4">
    <source>
        <dbReference type="ARBA" id="ARBA00023136"/>
    </source>
</evidence>
<dbReference type="PANTHER" id="PTHR31792">
    <property type="entry name" value="VACUOLAR ATPASE ASSEMBLY INTEGRAL MEMBRANE PROTEIN VMA21"/>
    <property type="match status" value="1"/>
</dbReference>
<dbReference type="Proteomes" id="UP001163823">
    <property type="component" value="Chromosome 5"/>
</dbReference>
<dbReference type="KEGG" id="qsa:O6P43_013385"/>
<name>A0AAD7M3P8_QUISA</name>
<dbReference type="PANTHER" id="PTHR31792:SF3">
    <property type="entry name" value="VACUOLAR ATPASE ASSEMBLY INTEGRAL MEMBRANE PROTEIN VMA21"/>
    <property type="match status" value="1"/>
</dbReference>
<evidence type="ECO:0000256" key="5">
    <source>
        <dbReference type="ARBA" id="ARBA00023329"/>
    </source>
</evidence>
<feature type="transmembrane region" description="Helical" evidence="7">
    <location>
        <begin position="32"/>
        <end position="56"/>
    </location>
</feature>
<evidence type="ECO:0000313" key="9">
    <source>
        <dbReference type="Proteomes" id="UP001163823"/>
    </source>
</evidence>
<keyword evidence="3 7" id="KW-1133">Transmembrane helix</keyword>
<evidence type="ECO:0000256" key="2">
    <source>
        <dbReference type="ARBA" id="ARBA00022824"/>
    </source>
</evidence>
<keyword evidence="1 7" id="KW-0812">Transmembrane</keyword>
<reference evidence="8" key="1">
    <citation type="journal article" date="2023" name="Science">
        <title>Elucidation of the pathway for biosynthesis of saponin adjuvants from the soapbark tree.</title>
        <authorList>
            <person name="Reed J."/>
            <person name="Orme A."/>
            <person name="El-Demerdash A."/>
            <person name="Owen C."/>
            <person name="Martin L.B.B."/>
            <person name="Misra R.C."/>
            <person name="Kikuchi S."/>
            <person name="Rejzek M."/>
            <person name="Martin A.C."/>
            <person name="Harkess A."/>
            <person name="Leebens-Mack J."/>
            <person name="Louveau T."/>
            <person name="Stephenson M.J."/>
            <person name="Osbourn A."/>
        </authorList>
    </citation>
    <scope>NUCLEOTIDE SEQUENCE</scope>
    <source>
        <strain evidence="8">S10</strain>
    </source>
</reference>
<keyword evidence="2" id="KW-0256">Endoplasmic reticulum</keyword>